<comment type="caution">
    <text evidence="1">The sequence shown here is derived from an EMBL/GenBank/DDBJ whole genome shotgun (WGS) entry which is preliminary data.</text>
</comment>
<dbReference type="RefSeq" id="WP_109276631.1">
    <property type="nucleotide sequence ID" value="NZ_QFKX01000006.1"/>
</dbReference>
<dbReference type="InterPro" id="IPR054206">
    <property type="entry name" value="DUF6912"/>
</dbReference>
<reference evidence="1 2" key="1">
    <citation type="submission" date="2018-05" db="EMBL/GenBank/DDBJ databases">
        <title>Brachybacterium sp. M1HQ-2T, whole genome shotgun sequence.</title>
        <authorList>
            <person name="Tuo L."/>
        </authorList>
    </citation>
    <scope>NUCLEOTIDE SEQUENCE [LARGE SCALE GENOMIC DNA]</scope>
    <source>
        <strain evidence="1 2">M1HQ-2</strain>
    </source>
</reference>
<keyword evidence="2" id="KW-1185">Reference proteome</keyword>
<name>A0A2U2RH22_9MICO</name>
<evidence type="ECO:0000313" key="1">
    <source>
        <dbReference type="EMBL" id="PWH05169.1"/>
    </source>
</evidence>
<dbReference type="Pfam" id="PF21853">
    <property type="entry name" value="DUF6912"/>
    <property type="match status" value="1"/>
</dbReference>
<protein>
    <submittedName>
        <fullName evidence="1">Uncharacterized protein</fullName>
    </submittedName>
</protein>
<dbReference type="AlphaFoldDB" id="A0A2U2RH22"/>
<accession>A0A2U2RH22</accession>
<dbReference type="Proteomes" id="UP000245590">
    <property type="component" value="Unassembled WGS sequence"/>
</dbReference>
<gene>
    <name evidence="1" type="ORF">DEO23_13890</name>
</gene>
<dbReference type="EMBL" id="QFKX01000006">
    <property type="protein sequence ID" value="PWH05169.1"/>
    <property type="molecule type" value="Genomic_DNA"/>
</dbReference>
<dbReference type="OrthoDB" id="4866617at2"/>
<sequence length="146" mass="15337">MRIFVPVTVDDAPVLRSGTTRLPLAADRIVWGVGDEARTDRPDVDLEELEYDALQDAVFSALQDVAPTERAVVLAGDLPDGALAGAGDEAGAFGLRLTSEETLRIVSAHATELDAAGAEADDTDPALLWFDAVELGAALDYASTAR</sequence>
<proteinExistence type="predicted"/>
<organism evidence="1 2">
    <name type="scientific">Brachybacterium endophyticum</name>
    <dbReference type="NCBI Taxonomy" id="2182385"/>
    <lineage>
        <taxon>Bacteria</taxon>
        <taxon>Bacillati</taxon>
        <taxon>Actinomycetota</taxon>
        <taxon>Actinomycetes</taxon>
        <taxon>Micrococcales</taxon>
        <taxon>Dermabacteraceae</taxon>
        <taxon>Brachybacterium</taxon>
    </lineage>
</organism>
<evidence type="ECO:0000313" key="2">
    <source>
        <dbReference type="Proteomes" id="UP000245590"/>
    </source>
</evidence>